<organism evidence="2 4">
    <name type="scientific">Candidatus Accumulibacter cognatus</name>
    <dbReference type="NCBI Taxonomy" id="2954383"/>
    <lineage>
        <taxon>Bacteria</taxon>
        <taxon>Pseudomonadati</taxon>
        <taxon>Pseudomonadota</taxon>
        <taxon>Betaproteobacteria</taxon>
        <taxon>Candidatus Accumulibacter</taxon>
    </lineage>
</organism>
<proteinExistence type="predicted"/>
<reference evidence="3 5" key="2">
    <citation type="journal article" date="2019" name="Microbiome">
        <title>Annotated bacterial chromosomes from frame-shift-corrected long-read metagenomic data.</title>
        <authorList>
            <person name="Arumugam K."/>
            <person name="Bagci C."/>
            <person name="Bessarab I."/>
            <person name="Beier S."/>
            <person name="Buchfink B."/>
            <person name="Gorska A."/>
            <person name="Qiu G."/>
            <person name="Huson D.H."/>
            <person name="Williams R.B.H."/>
        </authorList>
    </citation>
    <scope>NUCLEOTIDE SEQUENCE [LARGE SCALE GENOMIC DNA]</scope>
    <source>
        <strain evidence="3">SSA1</strain>
    </source>
</reference>
<dbReference type="RefSeq" id="WP_034947750.1">
    <property type="nucleotide sequence ID" value="NZ_JDST02000031.1"/>
</dbReference>
<name>A0A080MJ47_9PROT</name>
<dbReference type="STRING" id="1453999.AW06_001663"/>
<dbReference type="KEGG" id="acog:HWD57_02095"/>
<protein>
    <submittedName>
        <fullName evidence="3">DUF4332 domain-containing protein</fullName>
    </submittedName>
</protein>
<accession>A0A7D5S6C9</accession>
<evidence type="ECO:0000313" key="3">
    <source>
        <dbReference type="EMBL" id="QLH48716.1"/>
    </source>
</evidence>
<evidence type="ECO:0000259" key="1">
    <source>
        <dbReference type="Pfam" id="PF14229"/>
    </source>
</evidence>
<feature type="domain" description="DUF4332" evidence="1">
    <location>
        <begin position="10"/>
        <end position="129"/>
    </location>
</feature>
<dbReference type="Proteomes" id="UP000021315">
    <property type="component" value="Unassembled WGS sequence"/>
</dbReference>
<accession>A0A080MJ47</accession>
<evidence type="ECO:0000313" key="5">
    <source>
        <dbReference type="Proteomes" id="UP000509684"/>
    </source>
</evidence>
<dbReference type="EMBL" id="CP058708">
    <property type="protein sequence ID" value="QLH48716.1"/>
    <property type="molecule type" value="Genomic_DNA"/>
</dbReference>
<dbReference type="InterPro" id="IPR025567">
    <property type="entry name" value="DUF4332"/>
</dbReference>
<reference evidence="2 4" key="1">
    <citation type="submission" date="2014-02" db="EMBL/GenBank/DDBJ databases">
        <title>Expanding our view of genomic diversity in Candidatus Accumulibacter clades.</title>
        <authorList>
            <person name="Skennerton C.T."/>
            <person name="Barr J.J."/>
            <person name="Slater F.R."/>
            <person name="Bond P.L."/>
            <person name="Tyson G.W."/>
        </authorList>
    </citation>
    <scope>NUCLEOTIDE SEQUENCE [LARGE SCALE GENOMIC DNA]</scope>
    <source>
        <strain evidence="4">SK-02</strain>
    </source>
</reference>
<keyword evidence="4" id="KW-1185">Reference proteome</keyword>
<dbReference type="Pfam" id="PF14229">
    <property type="entry name" value="DUF4332"/>
    <property type="match status" value="1"/>
</dbReference>
<dbReference type="Proteomes" id="UP000509684">
    <property type="component" value="Chromosome"/>
</dbReference>
<evidence type="ECO:0000313" key="4">
    <source>
        <dbReference type="Proteomes" id="UP000021315"/>
    </source>
</evidence>
<dbReference type="EMBL" id="JDST02000031">
    <property type="protein sequence ID" value="KFB77249.1"/>
    <property type="molecule type" value="Genomic_DNA"/>
</dbReference>
<reference evidence="3" key="3">
    <citation type="submission" date="2020-06" db="EMBL/GenBank/DDBJ databases">
        <authorList>
            <person name="Arumugam K."/>
            <person name="Besarab I."/>
            <person name="Haryono M."/>
            <person name="Bagci C."/>
            <person name="Beier S."/>
            <person name="Buchfink B."/>
            <person name="Gorska A."/>
            <person name="Qiu G."/>
            <person name="Huson D.H."/>
            <person name="Williams R.B."/>
        </authorList>
    </citation>
    <scope>NUCLEOTIDE SEQUENCE</scope>
    <source>
        <strain evidence="3">SSA1</strain>
    </source>
</reference>
<sequence length="135" mass="14463">MTVSVKDLQGSTPELIEKLKANGIINNEQLLAAAAAPAQRKVLASACGCDARVILELANRADLARIKGVSGVYSDLLEKAGVDTVKELATRRADNLHAKIVETNASHQITKQAPSLAMVESWVQQAKELPKTLSY</sequence>
<dbReference type="AlphaFoldDB" id="A0A080MJ47"/>
<gene>
    <name evidence="2" type="ORF">AW06_001663</name>
    <name evidence="3" type="ORF">HWD57_02095</name>
</gene>
<evidence type="ECO:0000313" key="2">
    <source>
        <dbReference type="EMBL" id="KFB77249.1"/>
    </source>
</evidence>